<evidence type="ECO:0000313" key="9">
    <source>
        <dbReference type="Proteomes" id="UP000029734"/>
    </source>
</evidence>
<dbReference type="GO" id="GO:0019646">
    <property type="term" value="P:aerobic electron transport chain"/>
    <property type="evidence" value="ECO:0007669"/>
    <property type="project" value="TreeGrafter"/>
</dbReference>
<organism evidence="8 9">
    <name type="scientific">Paenibacillus wynnii</name>
    <dbReference type="NCBI Taxonomy" id="268407"/>
    <lineage>
        <taxon>Bacteria</taxon>
        <taxon>Bacillati</taxon>
        <taxon>Bacillota</taxon>
        <taxon>Bacilli</taxon>
        <taxon>Bacillales</taxon>
        <taxon>Paenibacillaceae</taxon>
        <taxon>Paenibacillus</taxon>
    </lineage>
</organism>
<dbReference type="PANTHER" id="PTHR36835:SF1">
    <property type="entry name" value="CYTOCHROME BO(3) UBIQUINOL OXIDASE SUBUNIT 4"/>
    <property type="match status" value="1"/>
</dbReference>
<feature type="transmembrane region" description="Helical" evidence="7">
    <location>
        <begin position="51"/>
        <end position="71"/>
    </location>
</feature>
<protein>
    <submittedName>
        <fullName evidence="8">Cytochrome C oxidase subunit IV</fullName>
    </submittedName>
</protein>
<feature type="transmembrane region" description="Helical" evidence="7">
    <location>
        <begin position="25"/>
        <end position="45"/>
    </location>
</feature>
<sequence length="107" mass="12086">MATDQQSRVNGVKHRHRTEGLQRHIVVFVFSIVLTLIAFAAVAAGGVNPTFTIVLLLIMAVLQVFLQMGFWMHLKDKGHLLPIIFMLGGFFIAGTCIVMALYWVWWD</sequence>
<name>A0A098MBW7_9BACL</name>
<dbReference type="GO" id="GO:0009319">
    <property type="term" value="C:cytochrome o ubiquinol oxidase complex"/>
    <property type="evidence" value="ECO:0007669"/>
    <property type="project" value="TreeGrafter"/>
</dbReference>
<dbReference type="OrthoDB" id="2989516at2"/>
<dbReference type="Proteomes" id="UP000029734">
    <property type="component" value="Unassembled WGS sequence"/>
</dbReference>
<evidence type="ECO:0000256" key="1">
    <source>
        <dbReference type="ARBA" id="ARBA00004651"/>
    </source>
</evidence>
<evidence type="ECO:0000256" key="5">
    <source>
        <dbReference type="ARBA" id="ARBA00022989"/>
    </source>
</evidence>
<dbReference type="EMBL" id="JQCR01000002">
    <property type="protein sequence ID" value="KGE19548.1"/>
    <property type="molecule type" value="Genomic_DNA"/>
</dbReference>
<evidence type="ECO:0000256" key="3">
    <source>
        <dbReference type="ARBA" id="ARBA00022475"/>
    </source>
</evidence>
<dbReference type="AlphaFoldDB" id="A0A098MBW7"/>
<keyword evidence="5 7" id="KW-1133">Transmembrane helix</keyword>
<evidence type="ECO:0000256" key="4">
    <source>
        <dbReference type="ARBA" id="ARBA00022692"/>
    </source>
</evidence>
<proteinExistence type="inferred from homology"/>
<dbReference type="GO" id="GO:0009486">
    <property type="term" value="F:cytochrome bo3 ubiquinol oxidase activity"/>
    <property type="evidence" value="ECO:0007669"/>
    <property type="project" value="TreeGrafter"/>
</dbReference>
<comment type="subcellular location">
    <subcellularLocation>
        <location evidence="1">Cell membrane</location>
        <topology evidence="1">Multi-pass membrane protein</topology>
    </subcellularLocation>
</comment>
<evidence type="ECO:0000313" key="8">
    <source>
        <dbReference type="EMBL" id="KGE19548.1"/>
    </source>
</evidence>
<evidence type="ECO:0000256" key="7">
    <source>
        <dbReference type="SAM" id="Phobius"/>
    </source>
</evidence>
<dbReference type="GO" id="GO:0015078">
    <property type="term" value="F:proton transmembrane transporter activity"/>
    <property type="evidence" value="ECO:0007669"/>
    <property type="project" value="TreeGrafter"/>
</dbReference>
<accession>A0A098MBW7</accession>
<dbReference type="STRING" id="268407.PWYN_09500"/>
<dbReference type="RefSeq" id="WP_036650573.1">
    <property type="nucleotide sequence ID" value="NZ_JQCR01000002.1"/>
</dbReference>
<dbReference type="GO" id="GO:0015990">
    <property type="term" value="P:electron transport coupled proton transport"/>
    <property type="evidence" value="ECO:0007669"/>
    <property type="project" value="TreeGrafter"/>
</dbReference>
<feature type="transmembrane region" description="Helical" evidence="7">
    <location>
        <begin position="83"/>
        <end position="105"/>
    </location>
</feature>
<dbReference type="InterPro" id="IPR005171">
    <property type="entry name" value="Cyt_c_oxidase_su4_prok"/>
</dbReference>
<keyword evidence="9" id="KW-1185">Reference proteome</keyword>
<keyword evidence="3" id="KW-1003">Cell membrane</keyword>
<evidence type="ECO:0000256" key="6">
    <source>
        <dbReference type="ARBA" id="ARBA00023136"/>
    </source>
</evidence>
<gene>
    <name evidence="8" type="ORF">PWYN_09500</name>
</gene>
<keyword evidence="6 7" id="KW-0472">Membrane</keyword>
<dbReference type="eggNOG" id="COG3125">
    <property type="taxonomic scope" value="Bacteria"/>
</dbReference>
<reference evidence="8 9" key="2">
    <citation type="submission" date="2014-10" db="EMBL/GenBank/DDBJ databases">
        <title>Comparative genomics of the Paenibacillus odorifer group.</title>
        <authorList>
            <person name="Tsai Y.-C."/>
            <person name="Martin N."/>
            <person name="Korlach J."/>
            <person name="Wiedmann M."/>
        </authorList>
    </citation>
    <scope>NUCLEOTIDE SEQUENCE [LARGE SCALE GENOMIC DNA]</scope>
    <source>
        <strain evidence="8 9">DSM 18334</strain>
    </source>
</reference>
<dbReference type="GO" id="GO:0005886">
    <property type="term" value="C:plasma membrane"/>
    <property type="evidence" value="ECO:0007669"/>
    <property type="project" value="UniProtKB-SubCell"/>
</dbReference>
<dbReference type="PANTHER" id="PTHR36835">
    <property type="entry name" value="CYTOCHROME BO(3) UBIQUINOL OXIDASE SUBUNIT 4"/>
    <property type="match status" value="1"/>
</dbReference>
<comment type="similarity">
    <text evidence="2">Belongs to the cytochrome c oxidase bacterial subunit 4 family.</text>
</comment>
<reference evidence="8 9" key="1">
    <citation type="submission" date="2014-08" db="EMBL/GenBank/DDBJ databases">
        <authorList>
            <person name="den Bakker H.C."/>
        </authorList>
    </citation>
    <scope>NUCLEOTIDE SEQUENCE [LARGE SCALE GENOMIC DNA]</scope>
    <source>
        <strain evidence="8 9">DSM 18334</strain>
    </source>
</reference>
<dbReference type="InterPro" id="IPR050968">
    <property type="entry name" value="Cytochrome_c_oxidase_bac_sub4"/>
</dbReference>
<dbReference type="Pfam" id="PF03626">
    <property type="entry name" value="COX4_pro"/>
    <property type="match status" value="1"/>
</dbReference>
<comment type="caution">
    <text evidence="8">The sequence shown here is derived from an EMBL/GenBank/DDBJ whole genome shotgun (WGS) entry which is preliminary data.</text>
</comment>
<keyword evidence="4 7" id="KW-0812">Transmembrane</keyword>
<evidence type="ECO:0000256" key="2">
    <source>
        <dbReference type="ARBA" id="ARBA00008079"/>
    </source>
</evidence>